<reference evidence="1 2" key="1">
    <citation type="submission" date="2015-10" db="EMBL/GenBank/DDBJ databases">
        <title>Corynebacteirum lowii and Corynebacterium oculi species nova, derived from human clinical disease and and emended description of Corynebacterium mastiditis.</title>
        <authorList>
            <person name="Bernard K."/>
            <person name="Pacheco A.L."/>
            <person name="Mcdougall C."/>
            <person name="Burtx T."/>
            <person name="Weibe D."/>
            <person name="Tyler S."/>
            <person name="Olson A.B."/>
            <person name="Cnockaert M."/>
            <person name="Eguchi H."/>
            <person name="Kuwahara T."/>
            <person name="Nakayama-Imaohji H."/>
            <person name="Boudewijins M."/>
            <person name="Van Hoecke F."/>
            <person name="Bernier A.-M."/>
            <person name="Vandamme P."/>
        </authorList>
    </citation>
    <scope>NUCLEOTIDE SEQUENCE [LARGE SCALE GENOMIC DNA]</scope>
    <source>
        <strain evidence="1 2">NML 130206</strain>
    </source>
</reference>
<dbReference type="EMBL" id="LKEV01000005">
    <property type="protein sequence ID" value="KQB85991.1"/>
    <property type="molecule type" value="Genomic_DNA"/>
</dbReference>
<proteinExistence type="predicted"/>
<protein>
    <submittedName>
        <fullName evidence="1">DNA alkylation repair enzyme</fullName>
    </submittedName>
</protein>
<evidence type="ECO:0000313" key="1">
    <source>
        <dbReference type="EMBL" id="KQB85991.1"/>
    </source>
</evidence>
<dbReference type="AlphaFoldDB" id="A0A0Q0U2B3"/>
<evidence type="ECO:0000313" key="2">
    <source>
        <dbReference type="Proteomes" id="UP000050488"/>
    </source>
</evidence>
<comment type="caution">
    <text evidence="1">The sequence shown here is derived from an EMBL/GenBank/DDBJ whole genome shotgun (WGS) entry which is preliminary data.</text>
</comment>
<sequence length="220" mass="24303">MDFEEARQRLAQLHDPAALKVNRRHGDEHGVKLSALRSLAKEVGRNDALARELWASGESAARLLATLVCRPRSFEAAELDAMLRQASTPKERDWLLNYVVKKSPHAEELRVAWLGDATPEVAAAGWTLTADRVAKGAVDLDEAALLTTIETQMSQAPEALQWAMNTCLAQIGIHREEHRARAVEIGESLGVLKDYPTSAGCTSPYAPEWIAEMVRRNEQS</sequence>
<keyword evidence="2" id="KW-1185">Reference proteome</keyword>
<dbReference type="Gene3D" id="1.25.10.90">
    <property type="match status" value="1"/>
</dbReference>
<dbReference type="Proteomes" id="UP000050488">
    <property type="component" value="Unassembled WGS sequence"/>
</dbReference>
<name>A0A0Q0U2B3_9CORY</name>
<dbReference type="STRING" id="1544413.Clow_01733"/>
<dbReference type="Pfam" id="PF08713">
    <property type="entry name" value="DNA_alkylation"/>
    <property type="match status" value="1"/>
</dbReference>
<organism evidence="1 2">
    <name type="scientific">Corynebacterium lowii</name>
    <dbReference type="NCBI Taxonomy" id="1544413"/>
    <lineage>
        <taxon>Bacteria</taxon>
        <taxon>Bacillati</taxon>
        <taxon>Actinomycetota</taxon>
        <taxon>Actinomycetes</taxon>
        <taxon>Mycobacteriales</taxon>
        <taxon>Corynebacteriaceae</taxon>
        <taxon>Corynebacterium</taxon>
    </lineage>
</organism>
<dbReference type="RefSeq" id="WP_055178322.1">
    <property type="nucleotide sequence ID" value="NZ_JAUSQY010000001.1"/>
</dbReference>
<dbReference type="PANTHER" id="PTHR41291:SF1">
    <property type="entry name" value="DNA ALKYLATION REPAIR PROTEIN"/>
    <property type="match status" value="1"/>
</dbReference>
<dbReference type="PANTHER" id="PTHR41291">
    <property type="entry name" value="DNA ALKYLATION REPAIR PROTEIN"/>
    <property type="match status" value="1"/>
</dbReference>
<dbReference type="OrthoDB" id="3818495at2"/>
<gene>
    <name evidence="1" type="ORF">Clow_01733</name>
</gene>
<dbReference type="PATRIC" id="fig|1544413.3.peg.1742"/>
<dbReference type="InterPro" id="IPR016024">
    <property type="entry name" value="ARM-type_fold"/>
</dbReference>
<dbReference type="InterPro" id="IPR014825">
    <property type="entry name" value="DNA_alkylation"/>
</dbReference>
<accession>A0A0Q0U2B3</accession>
<dbReference type="SUPFAM" id="SSF48371">
    <property type="entry name" value="ARM repeat"/>
    <property type="match status" value="1"/>
</dbReference>